<dbReference type="InterPro" id="IPR012292">
    <property type="entry name" value="Globin/Proto"/>
</dbReference>
<keyword evidence="11" id="KW-0285">Flavoprotein</keyword>
<evidence type="ECO:0000313" key="28">
    <source>
        <dbReference type="EMBL" id="PJO66920.1"/>
    </source>
</evidence>
<keyword evidence="14" id="KW-0521">NADP</keyword>
<dbReference type="Gene3D" id="2.40.30.10">
    <property type="entry name" value="Translation factors"/>
    <property type="match status" value="1"/>
</dbReference>
<dbReference type="FunFam" id="3.40.50.80:FF:000010">
    <property type="entry name" value="Flavohemoprotein"/>
    <property type="match status" value="1"/>
</dbReference>
<dbReference type="GO" id="GO:0005344">
    <property type="term" value="F:oxygen carrier activity"/>
    <property type="evidence" value="ECO:0007669"/>
    <property type="project" value="UniProtKB-KW"/>
</dbReference>
<dbReference type="InterPro" id="IPR017938">
    <property type="entry name" value="Riboflavin_synthase-like_b-brl"/>
</dbReference>
<evidence type="ECO:0000256" key="16">
    <source>
        <dbReference type="ARBA" id="ARBA00023004"/>
    </source>
</evidence>
<comment type="cofactor">
    <cofactor evidence="1">
        <name>heme b</name>
        <dbReference type="ChEBI" id="CHEBI:60344"/>
    </cofactor>
</comment>
<dbReference type="GO" id="GO:0071500">
    <property type="term" value="P:cellular response to nitrosative stress"/>
    <property type="evidence" value="ECO:0007669"/>
    <property type="project" value="TreeGrafter"/>
</dbReference>
<comment type="similarity">
    <text evidence="3">In the C-terminal section; belongs to the flavoprotein pyridine nucleotide cytochrome reductase family.</text>
</comment>
<dbReference type="FunFam" id="2.40.30.10:FF:000034">
    <property type="entry name" value="Flavohemoprotein"/>
    <property type="match status" value="1"/>
</dbReference>
<comment type="function">
    <text evidence="18">Is involved in NO detoxification in an aerobic process, termed nitric oxide dioxygenase (NOD) reaction that utilizes O(2) and NAD(P)H to convert NO to nitrate, which protects the bacterium from various noxious nitrogen compounds. Therefore, plays a central role in the inducible response to nitrosative stress.</text>
</comment>
<evidence type="ECO:0000256" key="9">
    <source>
        <dbReference type="ARBA" id="ARBA00022617"/>
    </source>
</evidence>
<dbReference type="EMBL" id="PHRB01000005">
    <property type="protein sequence ID" value="PJO66920.1"/>
    <property type="molecule type" value="Genomic_DNA"/>
</dbReference>
<dbReference type="NCBIfam" id="NF009805">
    <property type="entry name" value="PRK13289.1"/>
    <property type="match status" value="1"/>
</dbReference>
<comment type="cofactor">
    <cofactor evidence="2">
        <name>FAD</name>
        <dbReference type="ChEBI" id="CHEBI:57692"/>
    </cofactor>
</comment>
<keyword evidence="7 24" id="KW-0813">Transport</keyword>
<sequence>MTQMTAEQMARVKATAPVLAEHGATITKHFYQRMFGRHPELKNVFNQTHQKTGSQPETLAKAVYAYAANIDNLGALGGAVSRIAHKHASLNIRPEHYPIVGENLLASIVEVLGDAVDADTLEAWRIAYGQLAAILIGAEANLYENAAWSGFRPFKVAKKVRESDEITSFYLTPADGGAAPGFEPGQYISVKRFVGDMGVDQPRQYSLSDAPHGKWLRISVKREAGHSEAVPAGKVSTLMHDGVDVDSVVEVTAPMGDFTLNRHAATPVVLISGGVGITPMMSMASTLVAAGSEREVRFLHACRAANVHAFRDWLNDTTDAHPNVKRAVFYEVVGPNDRVGVDHDHEGRITPAALERHALVPDADYYICGPIAFMKQQRDALVALGVAPERVQTEIFGSGALE</sequence>
<evidence type="ECO:0000256" key="19">
    <source>
        <dbReference type="ARBA" id="ARBA00030024"/>
    </source>
</evidence>
<evidence type="ECO:0000256" key="14">
    <source>
        <dbReference type="ARBA" id="ARBA00022857"/>
    </source>
</evidence>
<evidence type="ECO:0000256" key="6">
    <source>
        <dbReference type="ARBA" id="ARBA00014637"/>
    </source>
</evidence>
<dbReference type="InterPro" id="IPR009050">
    <property type="entry name" value="Globin-like_sf"/>
</dbReference>
<evidence type="ECO:0000256" key="8">
    <source>
        <dbReference type="ARBA" id="ARBA00022575"/>
    </source>
</evidence>
<evidence type="ECO:0000313" key="29">
    <source>
        <dbReference type="Proteomes" id="UP000030475"/>
    </source>
</evidence>
<protein>
    <recommendedName>
        <fullName evidence="6">Flavohemoprotein</fullName>
        <ecNumber evidence="5">1.14.12.17</ecNumber>
    </recommendedName>
    <alternativeName>
        <fullName evidence="20">Flavohemoglobin</fullName>
    </alternativeName>
    <alternativeName>
        <fullName evidence="19">Hemoglobin-like protein</fullName>
    </alternativeName>
    <alternativeName>
        <fullName evidence="21">Nitric oxide dioxygenase</fullName>
    </alternativeName>
</protein>
<evidence type="ECO:0000256" key="23">
    <source>
        <dbReference type="ARBA" id="ARBA00049433"/>
    </source>
</evidence>
<dbReference type="SUPFAM" id="SSF46458">
    <property type="entry name" value="Globin-like"/>
    <property type="match status" value="1"/>
</dbReference>
<dbReference type="GO" id="GO:0071949">
    <property type="term" value="F:FAD binding"/>
    <property type="evidence" value="ECO:0007669"/>
    <property type="project" value="TreeGrafter"/>
</dbReference>
<dbReference type="GeneID" id="93061430"/>
<dbReference type="PROSITE" id="PS01033">
    <property type="entry name" value="GLOBIN"/>
    <property type="match status" value="1"/>
</dbReference>
<dbReference type="Pfam" id="PF00175">
    <property type="entry name" value="NAD_binding_1"/>
    <property type="match status" value="1"/>
</dbReference>
<evidence type="ECO:0000256" key="10">
    <source>
        <dbReference type="ARBA" id="ARBA00022621"/>
    </source>
</evidence>
<dbReference type="SUPFAM" id="SSF63380">
    <property type="entry name" value="Riboflavin synthase domain-like"/>
    <property type="match status" value="1"/>
</dbReference>
<evidence type="ECO:0000256" key="2">
    <source>
        <dbReference type="ARBA" id="ARBA00001974"/>
    </source>
</evidence>
<dbReference type="RefSeq" id="WP_004522138.1">
    <property type="nucleotide sequence ID" value="NZ_AP028071.1"/>
</dbReference>
<evidence type="ECO:0000256" key="4">
    <source>
        <dbReference type="ARBA" id="ARBA00008414"/>
    </source>
</evidence>
<keyword evidence="12" id="KW-0479">Metal-binding</keyword>
<dbReference type="InterPro" id="IPR000971">
    <property type="entry name" value="Globin"/>
</dbReference>
<feature type="domain" description="Globin" evidence="25">
    <location>
        <begin position="3"/>
        <end position="140"/>
    </location>
</feature>
<evidence type="ECO:0000256" key="21">
    <source>
        <dbReference type="ARBA" id="ARBA00033187"/>
    </source>
</evidence>
<comment type="catalytic activity">
    <reaction evidence="23">
        <text>2 nitric oxide + NADPH + 2 O2 = 2 nitrate + NADP(+) + H(+)</text>
        <dbReference type="Rhea" id="RHEA:19465"/>
        <dbReference type="ChEBI" id="CHEBI:15378"/>
        <dbReference type="ChEBI" id="CHEBI:15379"/>
        <dbReference type="ChEBI" id="CHEBI:16480"/>
        <dbReference type="ChEBI" id="CHEBI:17632"/>
        <dbReference type="ChEBI" id="CHEBI:57783"/>
        <dbReference type="ChEBI" id="CHEBI:58349"/>
        <dbReference type="EC" id="1.14.12.17"/>
    </reaction>
</comment>
<evidence type="ECO:0000259" key="26">
    <source>
        <dbReference type="PROSITE" id="PS51384"/>
    </source>
</evidence>
<dbReference type="PANTHER" id="PTHR43396">
    <property type="entry name" value="FLAVOHEMOPROTEIN"/>
    <property type="match status" value="1"/>
</dbReference>
<dbReference type="GO" id="GO:0008941">
    <property type="term" value="F:nitric oxide dioxygenase NAD(P)H activity"/>
    <property type="evidence" value="ECO:0007669"/>
    <property type="project" value="UniProtKB-EC"/>
</dbReference>
<evidence type="ECO:0000313" key="30">
    <source>
        <dbReference type="Proteomes" id="UP000231878"/>
    </source>
</evidence>
<evidence type="ECO:0000256" key="7">
    <source>
        <dbReference type="ARBA" id="ARBA00022448"/>
    </source>
</evidence>
<dbReference type="GO" id="GO:0046872">
    <property type="term" value="F:metal ion binding"/>
    <property type="evidence" value="ECO:0007669"/>
    <property type="project" value="UniProtKB-KW"/>
</dbReference>
<evidence type="ECO:0000256" key="1">
    <source>
        <dbReference type="ARBA" id="ARBA00001970"/>
    </source>
</evidence>
<dbReference type="KEGG" id="but:X994_3316"/>
<reference evidence="27 29" key="1">
    <citation type="submission" date="2014-08" db="EMBL/GenBank/DDBJ databases">
        <authorList>
            <person name="Bunnell A."/>
            <person name="Chain P.S."/>
            <person name="Chertkov O."/>
            <person name="Currie B.J."/>
            <person name="Daligault H.E."/>
            <person name="Davenport K.W."/>
            <person name="Davis C."/>
            <person name="Gleasner C.D."/>
            <person name="Johnson S.L."/>
            <person name="Kaestli M."/>
            <person name="Koren S."/>
            <person name="Kunde Y.A."/>
            <person name="Mayo M."/>
            <person name="McMurry K.K."/>
            <person name="Price E.P."/>
            <person name="Reitenga K.G."/>
            <person name="Robison R."/>
            <person name="Rosovitz M.J."/>
            <person name="Sarovich D.S."/>
            <person name="Teshima H."/>
        </authorList>
    </citation>
    <scope>NUCLEOTIDE SEQUENCE [LARGE SCALE GENOMIC DNA]</scope>
    <source>
        <strain evidence="27 29">MSHR44</strain>
    </source>
</reference>
<reference evidence="28 30" key="2">
    <citation type="submission" date="2017-11" db="EMBL/GenBank/DDBJ databases">
        <title>Molecular characterization of Burkholderia pseudomallei and closely related isolates from Vietnam.</title>
        <authorList>
            <person name="Ustinov D.V."/>
            <person name="Antonov A.S."/>
            <person name="Avdusheva E.F."/>
            <person name="Shpak I.M."/>
            <person name="Zakharova I.B."/>
            <person name="Thi L.A."/>
            <person name="Teteryatnikova N."/>
            <person name="Lopasteyskaya Y.A."/>
            <person name="Kuzyutina J.A."/>
            <person name="Ngo T.N."/>
            <person name="Victorov D.V."/>
        </authorList>
    </citation>
    <scope>NUCLEOTIDE SEQUENCE [LARGE SCALE GENOMIC DNA]</scope>
    <source>
        <strain evidence="28 30">V1512</strain>
    </source>
</reference>
<dbReference type="InterPro" id="IPR017927">
    <property type="entry name" value="FAD-bd_FR_type"/>
</dbReference>
<evidence type="ECO:0000256" key="3">
    <source>
        <dbReference type="ARBA" id="ARBA00006401"/>
    </source>
</evidence>
<evidence type="ECO:0000259" key="25">
    <source>
        <dbReference type="PROSITE" id="PS01033"/>
    </source>
</evidence>
<dbReference type="EMBL" id="JQIM01000010">
    <property type="protein sequence ID" value="KGX07637.1"/>
    <property type="molecule type" value="Genomic_DNA"/>
</dbReference>
<dbReference type="PROSITE" id="PS51384">
    <property type="entry name" value="FAD_FR"/>
    <property type="match status" value="1"/>
</dbReference>
<dbReference type="InterPro" id="IPR039261">
    <property type="entry name" value="FNR_nucleotide-bd"/>
</dbReference>
<dbReference type="GO" id="GO:0019825">
    <property type="term" value="F:oxygen binding"/>
    <property type="evidence" value="ECO:0007669"/>
    <property type="project" value="InterPro"/>
</dbReference>
<keyword evidence="13" id="KW-0274">FAD</keyword>
<evidence type="ECO:0000256" key="13">
    <source>
        <dbReference type="ARBA" id="ARBA00022827"/>
    </source>
</evidence>
<dbReference type="OrthoDB" id="9801223at2"/>
<keyword evidence="9 24" id="KW-0349">Heme</keyword>
<evidence type="ECO:0000256" key="18">
    <source>
        <dbReference type="ARBA" id="ARBA00025094"/>
    </source>
</evidence>
<evidence type="ECO:0000256" key="22">
    <source>
        <dbReference type="ARBA" id="ARBA00048649"/>
    </source>
</evidence>
<dbReference type="PANTHER" id="PTHR43396:SF9">
    <property type="entry name" value="NITRIC OXIDE DIOXYGENASE"/>
    <property type="match status" value="1"/>
</dbReference>
<dbReference type="Proteomes" id="UP000231878">
    <property type="component" value="Unassembled WGS sequence"/>
</dbReference>
<accession>A0A095IT37</accession>
<comment type="catalytic activity">
    <reaction evidence="22">
        <text>2 nitric oxide + NADH + 2 O2 = 2 nitrate + NAD(+) + H(+)</text>
        <dbReference type="Rhea" id="RHEA:19469"/>
        <dbReference type="ChEBI" id="CHEBI:15378"/>
        <dbReference type="ChEBI" id="CHEBI:15379"/>
        <dbReference type="ChEBI" id="CHEBI:16480"/>
        <dbReference type="ChEBI" id="CHEBI:17632"/>
        <dbReference type="ChEBI" id="CHEBI:57540"/>
        <dbReference type="ChEBI" id="CHEBI:57945"/>
        <dbReference type="EC" id="1.14.12.17"/>
    </reaction>
</comment>
<dbReference type="GO" id="GO:0020037">
    <property type="term" value="F:heme binding"/>
    <property type="evidence" value="ECO:0007669"/>
    <property type="project" value="InterPro"/>
</dbReference>
<gene>
    <name evidence="27" type="primary">hmp</name>
    <name evidence="28" type="ORF">CWD88_07705</name>
    <name evidence="27" type="ORF">Y036_2634</name>
</gene>
<evidence type="ECO:0000256" key="5">
    <source>
        <dbReference type="ARBA" id="ARBA00012229"/>
    </source>
</evidence>
<organism evidence="27 29">
    <name type="scientific">Burkholderia pseudomallei</name>
    <name type="common">Pseudomonas pseudomallei</name>
    <dbReference type="NCBI Taxonomy" id="28450"/>
    <lineage>
        <taxon>Bacteria</taxon>
        <taxon>Pseudomonadati</taxon>
        <taxon>Pseudomonadota</taxon>
        <taxon>Betaproteobacteria</taxon>
        <taxon>Burkholderiales</taxon>
        <taxon>Burkholderiaceae</taxon>
        <taxon>Burkholderia</taxon>
        <taxon>pseudomallei group</taxon>
    </lineage>
</organism>
<keyword evidence="8" id="KW-0216">Detoxification</keyword>
<dbReference type="FunFam" id="1.10.490.10:FF:000003">
    <property type="entry name" value="Flavohemoprotein"/>
    <property type="match status" value="1"/>
</dbReference>
<dbReference type="InterPro" id="IPR001433">
    <property type="entry name" value="OxRdtase_FAD/NAD-bd"/>
</dbReference>
<dbReference type="EC" id="1.14.12.17" evidence="5"/>
<dbReference type="GO" id="GO:0046210">
    <property type="term" value="P:nitric oxide catabolic process"/>
    <property type="evidence" value="ECO:0007669"/>
    <property type="project" value="TreeGrafter"/>
</dbReference>
<keyword evidence="10 24" id="KW-0561">Oxygen transport</keyword>
<feature type="domain" description="FAD-binding FR-type" evidence="26">
    <location>
        <begin position="149"/>
        <end position="261"/>
    </location>
</feature>
<dbReference type="CDD" id="cd08922">
    <property type="entry name" value="FHb-globin"/>
    <property type="match status" value="1"/>
</dbReference>
<dbReference type="CDD" id="cd06184">
    <property type="entry name" value="flavohem_like_fad_nad_binding"/>
    <property type="match status" value="1"/>
</dbReference>
<evidence type="ECO:0000256" key="20">
    <source>
        <dbReference type="ARBA" id="ARBA00030929"/>
    </source>
</evidence>
<comment type="similarity">
    <text evidence="4">Belongs to the globin family. Two-domain flavohemoproteins subfamily.</text>
</comment>
<evidence type="ECO:0000256" key="24">
    <source>
        <dbReference type="RuleBase" id="RU000356"/>
    </source>
</evidence>
<dbReference type="Gene3D" id="3.40.50.80">
    <property type="entry name" value="Nucleotide-binding domain of ferredoxin-NADP reductase (FNR) module"/>
    <property type="match status" value="1"/>
</dbReference>
<evidence type="ECO:0000256" key="15">
    <source>
        <dbReference type="ARBA" id="ARBA00023002"/>
    </source>
</evidence>
<evidence type="ECO:0000256" key="11">
    <source>
        <dbReference type="ARBA" id="ARBA00022630"/>
    </source>
</evidence>
<dbReference type="Gene3D" id="1.10.490.10">
    <property type="entry name" value="Globins"/>
    <property type="match status" value="1"/>
</dbReference>
<evidence type="ECO:0000256" key="17">
    <source>
        <dbReference type="ARBA" id="ARBA00023027"/>
    </source>
</evidence>
<dbReference type="GO" id="GO:0009636">
    <property type="term" value="P:response to toxic substance"/>
    <property type="evidence" value="ECO:0007669"/>
    <property type="project" value="UniProtKB-KW"/>
</dbReference>
<keyword evidence="17" id="KW-0520">NAD</keyword>
<dbReference type="Pfam" id="PF00042">
    <property type="entry name" value="Globin"/>
    <property type="match status" value="1"/>
</dbReference>
<evidence type="ECO:0000313" key="27">
    <source>
        <dbReference type="EMBL" id="KGX07637.1"/>
    </source>
</evidence>
<dbReference type="SUPFAM" id="SSF52343">
    <property type="entry name" value="Ferredoxin reductase-like, C-terminal NADP-linked domain"/>
    <property type="match status" value="1"/>
</dbReference>
<proteinExistence type="inferred from homology"/>
<dbReference type="Proteomes" id="UP000030475">
    <property type="component" value="Unassembled WGS sequence"/>
</dbReference>
<comment type="caution">
    <text evidence="27">The sequence shown here is derived from an EMBL/GenBank/DDBJ whole genome shotgun (WGS) entry which is preliminary data.</text>
</comment>
<keyword evidence="15 27" id="KW-0560">Oxidoreductase</keyword>
<dbReference type="AlphaFoldDB" id="A0A095IT37"/>
<evidence type="ECO:0000256" key="12">
    <source>
        <dbReference type="ARBA" id="ARBA00022723"/>
    </source>
</evidence>
<keyword evidence="16" id="KW-0408">Iron</keyword>
<name>A0A095IT37_BURPE</name>